<evidence type="ECO:0000256" key="7">
    <source>
        <dbReference type="ARBA" id="ARBA00022723"/>
    </source>
</evidence>
<evidence type="ECO:0000256" key="3">
    <source>
        <dbReference type="ARBA" id="ARBA00008290"/>
    </source>
</evidence>
<evidence type="ECO:0000256" key="9">
    <source>
        <dbReference type="ARBA" id="ARBA00022833"/>
    </source>
</evidence>
<comment type="caution">
    <text evidence="12">The sequence shown here is derived from an EMBL/GenBank/DDBJ whole genome shotgun (WGS) entry which is preliminary data.</text>
</comment>
<evidence type="ECO:0000256" key="10">
    <source>
        <dbReference type="ARBA" id="ARBA00023049"/>
    </source>
</evidence>
<evidence type="ECO:0000313" key="12">
    <source>
        <dbReference type="EMBL" id="EAN82210.1"/>
    </source>
</evidence>
<keyword evidence="5 11" id="KW-0031">Aminopeptidase</keyword>
<dbReference type="Gene3D" id="2.30.250.10">
    <property type="entry name" value="Aminopeptidase i, Domain 2"/>
    <property type="match status" value="1"/>
</dbReference>
<keyword evidence="10 11" id="KW-0482">Metalloprotease</keyword>
<sequence length="186" mass="20728">MSFGSPFSMELAKEFVEFVNKACTPFHAVEVISSWLLEAGYKRLKEDEPWPSISVGDRYFVTRNDSSLVAFSVGGKFEPANGVKIVGAHTDSPNLALKPRTRADKGEYQGIAVQCYGGGLWHTWFDRDLTVAGRVFLSSPKLEKRLVNLKRPIVRIPSLAIHLQTAQEREGFAPNKEKHLVPIIAT</sequence>
<keyword evidence="6 11" id="KW-0645">Protease</keyword>
<name>Q4CPK8_TRYCC</name>
<comment type="cofactor">
    <cofactor evidence="2">
        <name>Zn(2+)</name>
        <dbReference type="ChEBI" id="CHEBI:29105"/>
    </cofactor>
</comment>
<evidence type="ECO:0000256" key="1">
    <source>
        <dbReference type="ARBA" id="ARBA00001335"/>
    </source>
</evidence>
<dbReference type="KEGG" id="tcr:508183.4"/>
<dbReference type="AlphaFoldDB" id="Q4CPK8"/>
<feature type="non-terminal residue" evidence="12">
    <location>
        <position position="186"/>
    </location>
</feature>
<dbReference type="InterPro" id="IPR023358">
    <property type="entry name" value="Peptidase_M18_dom2"/>
</dbReference>
<comment type="catalytic activity">
    <reaction evidence="1">
        <text>Release of an N-terminal aspartate or glutamate from a peptide, with a preference for aspartate.</text>
        <dbReference type="EC" id="3.4.11.21"/>
    </reaction>
</comment>
<dbReference type="eggNOG" id="KOG2596">
    <property type="taxonomic scope" value="Eukaryota"/>
</dbReference>
<dbReference type="SUPFAM" id="SSF101821">
    <property type="entry name" value="Aminopeptidase/glucanase lid domain"/>
    <property type="match status" value="1"/>
</dbReference>
<dbReference type="SUPFAM" id="SSF53187">
    <property type="entry name" value="Zn-dependent exopeptidases"/>
    <property type="match status" value="1"/>
</dbReference>
<dbReference type="PANTHER" id="PTHR28570:SF3">
    <property type="entry name" value="ASPARTYL AMINOPEPTIDASE"/>
    <property type="match status" value="1"/>
</dbReference>
<evidence type="ECO:0000256" key="11">
    <source>
        <dbReference type="RuleBase" id="RU004386"/>
    </source>
</evidence>
<dbReference type="RefSeq" id="XP_804061.1">
    <property type="nucleotide sequence ID" value="XM_798968.1"/>
</dbReference>
<dbReference type="InParanoid" id="Q4CPK8"/>
<keyword evidence="8 11" id="KW-0378">Hydrolase</keyword>
<dbReference type="PANTHER" id="PTHR28570">
    <property type="entry name" value="ASPARTYL AMINOPEPTIDASE"/>
    <property type="match status" value="1"/>
</dbReference>
<dbReference type="GO" id="GO:0006508">
    <property type="term" value="P:proteolysis"/>
    <property type="evidence" value="ECO:0007669"/>
    <property type="project" value="UniProtKB-KW"/>
</dbReference>
<evidence type="ECO:0000256" key="5">
    <source>
        <dbReference type="ARBA" id="ARBA00022438"/>
    </source>
</evidence>
<gene>
    <name evidence="12" type="ORF">Tc00.1047053508183.4</name>
</gene>
<protein>
    <recommendedName>
        <fullName evidence="4">aspartyl aminopeptidase</fullName>
        <ecNumber evidence="4">3.4.11.21</ecNumber>
    </recommendedName>
</protein>
<dbReference type="SMR" id="Q4CPK8"/>
<proteinExistence type="inferred from homology"/>
<evidence type="ECO:0000256" key="4">
    <source>
        <dbReference type="ARBA" id="ARBA00011965"/>
    </source>
</evidence>
<dbReference type="InterPro" id="IPR001948">
    <property type="entry name" value="Peptidase_M18"/>
</dbReference>
<keyword evidence="7 11" id="KW-0479">Metal-binding</keyword>
<evidence type="ECO:0000256" key="8">
    <source>
        <dbReference type="ARBA" id="ARBA00022801"/>
    </source>
</evidence>
<keyword evidence="13" id="KW-1185">Reference proteome</keyword>
<dbReference type="Proteomes" id="UP000002296">
    <property type="component" value="Unassembled WGS sequence"/>
</dbReference>
<dbReference type="EMBL" id="AAHK01002636">
    <property type="protein sequence ID" value="EAN82210.1"/>
    <property type="molecule type" value="Genomic_DNA"/>
</dbReference>
<dbReference type="GeneID" id="3533383"/>
<dbReference type="STRING" id="353153.Q4CPK8"/>
<dbReference type="EC" id="3.4.11.21" evidence="4"/>
<accession>Q4CPK8</accession>
<evidence type="ECO:0000256" key="2">
    <source>
        <dbReference type="ARBA" id="ARBA00001947"/>
    </source>
</evidence>
<keyword evidence="9 11" id="KW-0862">Zinc</keyword>
<dbReference type="PRINTS" id="PR00932">
    <property type="entry name" value="AMINO1PTASE"/>
</dbReference>
<dbReference type="GO" id="GO:0008237">
    <property type="term" value="F:metallopeptidase activity"/>
    <property type="evidence" value="ECO:0007669"/>
    <property type="project" value="UniProtKB-KW"/>
</dbReference>
<evidence type="ECO:0000256" key="6">
    <source>
        <dbReference type="ARBA" id="ARBA00022670"/>
    </source>
</evidence>
<reference evidence="12 13" key="1">
    <citation type="journal article" date="2005" name="Science">
        <title>The genome sequence of Trypanosoma cruzi, etiologic agent of Chagas disease.</title>
        <authorList>
            <person name="El-Sayed N.M."/>
            <person name="Myler P.J."/>
            <person name="Bartholomeu D.C."/>
            <person name="Nilsson D."/>
            <person name="Aggarwal G."/>
            <person name="Tran A.N."/>
            <person name="Ghedin E."/>
            <person name="Worthey E.A."/>
            <person name="Delcher A.L."/>
            <person name="Blandin G."/>
            <person name="Westenberger S.J."/>
            <person name="Caler E."/>
            <person name="Cerqueira G.C."/>
            <person name="Branche C."/>
            <person name="Haas B."/>
            <person name="Anupama A."/>
            <person name="Arner E."/>
            <person name="Aslund L."/>
            <person name="Attipoe P."/>
            <person name="Bontempi E."/>
            <person name="Bringaud F."/>
            <person name="Burton P."/>
            <person name="Cadag E."/>
            <person name="Campbell D.A."/>
            <person name="Carrington M."/>
            <person name="Crabtree J."/>
            <person name="Darban H."/>
            <person name="da Silveira J.F."/>
            <person name="de Jong P."/>
            <person name="Edwards K."/>
            <person name="Englund P.T."/>
            <person name="Fazelina G."/>
            <person name="Feldblyum T."/>
            <person name="Ferella M."/>
            <person name="Frasch A.C."/>
            <person name="Gull K."/>
            <person name="Horn D."/>
            <person name="Hou L."/>
            <person name="Huang Y."/>
            <person name="Kindlund E."/>
            <person name="Klingbeil M."/>
            <person name="Kluge S."/>
            <person name="Koo H."/>
            <person name="Lacerda D."/>
            <person name="Levin M.J."/>
            <person name="Lorenzi H."/>
            <person name="Louie T."/>
            <person name="Machado C.R."/>
            <person name="McCulloch R."/>
            <person name="McKenna A."/>
            <person name="Mizuno Y."/>
            <person name="Mottram J.C."/>
            <person name="Nelson S."/>
            <person name="Ochaya S."/>
            <person name="Osoegawa K."/>
            <person name="Pai G."/>
            <person name="Parsons M."/>
            <person name="Pentony M."/>
            <person name="Pettersson U."/>
            <person name="Pop M."/>
            <person name="Ramirez J.L."/>
            <person name="Rinta J."/>
            <person name="Robertson L."/>
            <person name="Salzberg S.L."/>
            <person name="Sanchez D.O."/>
            <person name="Seyler A."/>
            <person name="Sharma R."/>
            <person name="Shetty J."/>
            <person name="Simpson A.J."/>
            <person name="Sisk E."/>
            <person name="Tammi M.T."/>
            <person name="Tarleton R."/>
            <person name="Teixeira S."/>
            <person name="Van Aken S."/>
            <person name="Vogt C."/>
            <person name="Ward P.N."/>
            <person name="Wickstead B."/>
            <person name="Wortman J."/>
            <person name="White O."/>
            <person name="Fraser C.M."/>
            <person name="Stuart K.D."/>
            <person name="Andersson B."/>
        </authorList>
    </citation>
    <scope>NUCLEOTIDE SEQUENCE [LARGE SCALE GENOMIC DNA]</scope>
    <source>
        <strain evidence="12 13">CL Brener</strain>
    </source>
</reference>
<dbReference type="PaxDb" id="353153-Q4CPK8"/>
<evidence type="ECO:0000313" key="13">
    <source>
        <dbReference type="Proteomes" id="UP000002296"/>
    </source>
</evidence>
<dbReference type="Pfam" id="PF02127">
    <property type="entry name" value="Peptidase_M18"/>
    <property type="match status" value="1"/>
</dbReference>
<comment type="similarity">
    <text evidence="3 11">Belongs to the peptidase M18 family.</text>
</comment>
<dbReference type="OMA" id="TEQWDIA"/>
<dbReference type="Gene3D" id="3.40.630.10">
    <property type="entry name" value="Zn peptidases"/>
    <property type="match status" value="1"/>
</dbReference>
<dbReference type="GO" id="GO:0004177">
    <property type="term" value="F:aminopeptidase activity"/>
    <property type="evidence" value="ECO:0007669"/>
    <property type="project" value="UniProtKB-KW"/>
</dbReference>
<dbReference type="GO" id="GO:0005737">
    <property type="term" value="C:cytoplasm"/>
    <property type="evidence" value="ECO:0007669"/>
    <property type="project" value="UniProtKB-ARBA"/>
</dbReference>
<dbReference type="GO" id="GO:0008270">
    <property type="term" value="F:zinc ion binding"/>
    <property type="evidence" value="ECO:0007669"/>
    <property type="project" value="InterPro"/>
</dbReference>
<organism evidence="12 13">
    <name type="scientific">Trypanosoma cruzi (strain CL Brener)</name>
    <dbReference type="NCBI Taxonomy" id="353153"/>
    <lineage>
        <taxon>Eukaryota</taxon>
        <taxon>Discoba</taxon>
        <taxon>Euglenozoa</taxon>
        <taxon>Kinetoplastea</taxon>
        <taxon>Metakinetoplastina</taxon>
        <taxon>Trypanosomatida</taxon>
        <taxon>Trypanosomatidae</taxon>
        <taxon>Trypanosoma</taxon>
        <taxon>Schizotrypanum</taxon>
    </lineage>
</organism>